<keyword evidence="5" id="KW-1185">Reference proteome</keyword>
<evidence type="ECO:0000256" key="2">
    <source>
        <dbReference type="ARBA" id="ARBA00022679"/>
    </source>
</evidence>
<evidence type="ECO:0000256" key="1">
    <source>
        <dbReference type="ARBA" id="ARBA00022676"/>
    </source>
</evidence>
<evidence type="ECO:0000259" key="3">
    <source>
        <dbReference type="Pfam" id="PF00534"/>
    </source>
</evidence>
<organism evidence="4 5">
    <name type="scientific">Staphylococcus kloosii</name>
    <dbReference type="NCBI Taxonomy" id="29384"/>
    <lineage>
        <taxon>Bacteria</taxon>
        <taxon>Bacillati</taxon>
        <taxon>Bacillota</taxon>
        <taxon>Bacilli</taxon>
        <taxon>Bacillales</taxon>
        <taxon>Staphylococcaceae</taxon>
        <taxon>Staphylococcus</taxon>
    </lineage>
</organism>
<dbReference type="GO" id="GO:0016740">
    <property type="term" value="F:transferase activity"/>
    <property type="evidence" value="ECO:0007669"/>
    <property type="project" value="UniProtKB-KW"/>
</dbReference>
<dbReference type="Proteomes" id="UP000321040">
    <property type="component" value="Unassembled WGS sequence"/>
</dbReference>
<dbReference type="GeneID" id="69904150"/>
<name>A0ABQ0XML9_9STAP</name>
<keyword evidence="1" id="KW-0328">Glycosyltransferase</keyword>
<dbReference type="RefSeq" id="WP_106884383.1">
    <property type="nucleotide sequence ID" value="NZ_BKAQ01000003.1"/>
</dbReference>
<dbReference type="Gene3D" id="3.40.50.2000">
    <property type="entry name" value="Glycogen Phosphorylase B"/>
    <property type="match status" value="2"/>
</dbReference>
<dbReference type="PANTHER" id="PTHR12526">
    <property type="entry name" value="GLYCOSYLTRANSFERASE"/>
    <property type="match status" value="1"/>
</dbReference>
<evidence type="ECO:0000313" key="5">
    <source>
        <dbReference type="Proteomes" id="UP000321040"/>
    </source>
</evidence>
<comment type="caution">
    <text evidence="4">The sequence shown here is derived from an EMBL/GenBank/DDBJ whole genome shotgun (WGS) entry which is preliminary data.</text>
</comment>
<dbReference type="PANTHER" id="PTHR12526:SF629">
    <property type="entry name" value="TEICHURONIC ACID BIOSYNTHESIS GLYCOSYLTRANSFERASE TUAH-RELATED"/>
    <property type="match status" value="1"/>
</dbReference>
<keyword evidence="2 4" id="KW-0808">Transferase</keyword>
<gene>
    <name evidence="4" type="ORF">SKL01_03720</name>
</gene>
<dbReference type="SUPFAM" id="SSF53756">
    <property type="entry name" value="UDP-Glycosyltransferase/glycogen phosphorylase"/>
    <property type="match status" value="1"/>
</dbReference>
<dbReference type="Pfam" id="PF00534">
    <property type="entry name" value="Glycos_transf_1"/>
    <property type="match status" value="1"/>
</dbReference>
<dbReference type="EMBL" id="BKAQ01000003">
    <property type="protein sequence ID" value="GEP81194.1"/>
    <property type="molecule type" value="Genomic_DNA"/>
</dbReference>
<sequence length="491" mass="57115">MKKAYMIVNELDVNKGGMTTAMLTRSKMFLNNNIQGDIITFDYKVDYKIILEKLKKSKKMDERTKMLNPFIYFEEKSNDINTASNPTIYKNLSIMFNNSVEIKGKENISRFFNKETGEYIAYKHVIGTNDEYFFDLFKNNSRYKRIHFYNSKIHKIEMFNKENKLTSEQFFDENCYMYIYRQINPKGTIGKTYLINEKRQFNNNVDFCSYFLEEIIEDSIENTIICDGPGSFPKMLETNHKVSKKYAVIHINHYKNFDDSGAVKKHEDYILKNAEKITGIIVLTEAQKQDIIKEYNIDNAIVISNFINIPEIEQNSCSSKIVGHISRLVPQKGLTYLINVAEKVATIDSEIEFHIYGEGEEKLTLKNMIEEKKLKNVKLLGYTNDPQEKIKSFGCVISTSQFEGQGLSIIEAMLLEKPVVAFDVKYGPSDFIRDQKNGYLIENKDTETMKNKIIELLNNKKLASSFGKEGRNTIIELYEPSKLLKKWEEIL</sequence>
<protein>
    <submittedName>
        <fullName evidence="4">Glycosyl transferase family 1</fullName>
    </submittedName>
</protein>
<reference evidence="4 5" key="1">
    <citation type="submission" date="2019-07" db="EMBL/GenBank/DDBJ databases">
        <title>Whole genome shotgun sequence of Staphylococcus kloosii NBRC 109624.</title>
        <authorList>
            <person name="Hosoyama A."/>
            <person name="Uohara A."/>
            <person name="Ohji S."/>
            <person name="Ichikawa N."/>
        </authorList>
    </citation>
    <scope>NUCLEOTIDE SEQUENCE [LARGE SCALE GENOMIC DNA]</scope>
    <source>
        <strain evidence="4 5">NBRC 109624</strain>
    </source>
</reference>
<feature type="domain" description="Glycosyl transferase family 1" evidence="3">
    <location>
        <begin position="318"/>
        <end position="472"/>
    </location>
</feature>
<accession>A0ABQ0XML9</accession>
<dbReference type="InterPro" id="IPR001296">
    <property type="entry name" value="Glyco_trans_1"/>
</dbReference>
<proteinExistence type="predicted"/>
<evidence type="ECO:0000313" key="4">
    <source>
        <dbReference type="EMBL" id="GEP81194.1"/>
    </source>
</evidence>